<organism evidence="2 3">
    <name type="scientific">Coprinellus micaceus</name>
    <name type="common">Glistening ink-cap mushroom</name>
    <name type="synonym">Coprinus micaceus</name>
    <dbReference type="NCBI Taxonomy" id="71717"/>
    <lineage>
        <taxon>Eukaryota</taxon>
        <taxon>Fungi</taxon>
        <taxon>Dikarya</taxon>
        <taxon>Basidiomycota</taxon>
        <taxon>Agaricomycotina</taxon>
        <taxon>Agaricomycetes</taxon>
        <taxon>Agaricomycetidae</taxon>
        <taxon>Agaricales</taxon>
        <taxon>Agaricineae</taxon>
        <taxon>Psathyrellaceae</taxon>
        <taxon>Coprinellus</taxon>
    </lineage>
</organism>
<dbReference type="InterPro" id="IPR016040">
    <property type="entry name" value="NAD(P)-bd_dom"/>
</dbReference>
<accession>A0A4Y7SFA3</accession>
<dbReference type="OrthoDB" id="10254604at2759"/>
<reference evidence="2 3" key="1">
    <citation type="journal article" date="2019" name="Nat. Ecol. Evol.">
        <title>Megaphylogeny resolves global patterns of mushroom evolution.</title>
        <authorList>
            <person name="Varga T."/>
            <person name="Krizsan K."/>
            <person name="Foldi C."/>
            <person name="Dima B."/>
            <person name="Sanchez-Garcia M."/>
            <person name="Sanchez-Ramirez S."/>
            <person name="Szollosi G.J."/>
            <person name="Szarkandi J.G."/>
            <person name="Papp V."/>
            <person name="Albert L."/>
            <person name="Andreopoulos W."/>
            <person name="Angelini C."/>
            <person name="Antonin V."/>
            <person name="Barry K.W."/>
            <person name="Bougher N.L."/>
            <person name="Buchanan P."/>
            <person name="Buyck B."/>
            <person name="Bense V."/>
            <person name="Catcheside P."/>
            <person name="Chovatia M."/>
            <person name="Cooper J."/>
            <person name="Damon W."/>
            <person name="Desjardin D."/>
            <person name="Finy P."/>
            <person name="Geml J."/>
            <person name="Haridas S."/>
            <person name="Hughes K."/>
            <person name="Justo A."/>
            <person name="Karasinski D."/>
            <person name="Kautmanova I."/>
            <person name="Kiss B."/>
            <person name="Kocsube S."/>
            <person name="Kotiranta H."/>
            <person name="LaButti K.M."/>
            <person name="Lechner B.E."/>
            <person name="Liimatainen K."/>
            <person name="Lipzen A."/>
            <person name="Lukacs Z."/>
            <person name="Mihaltcheva S."/>
            <person name="Morgado L.N."/>
            <person name="Niskanen T."/>
            <person name="Noordeloos M.E."/>
            <person name="Ohm R.A."/>
            <person name="Ortiz-Santana B."/>
            <person name="Ovrebo C."/>
            <person name="Racz N."/>
            <person name="Riley R."/>
            <person name="Savchenko A."/>
            <person name="Shiryaev A."/>
            <person name="Soop K."/>
            <person name="Spirin V."/>
            <person name="Szebenyi C."/>
            <person name="Tomsovsky M."/>
            <person name="Tulloss R.E."/>
            <person name="Uehling J."/>
            <person name="Grigoriev I.V."/>
            <person name="Vagvolgyi C."/>
            <person name="Papp T."/>
            <person name="Martin F.M."/>
            <person name="Miettinen O."/>
            <person name="Hibbett D.S."/>
            <person name="Nagy L.G."/>
        </authorList>
    </citation>
    <scope>NUCLEOTIDE SEQUENCE [LARGE SCALE GENOMIC DNA]</scope>
    <source>
        <strain evidence="2 3">FP101781</strain>
    </source>
</reference>
<feature type="domain" description="NAD(P)-binding" evidence="1">
    <location>
        <begin position="9"/>
        <end position="215"/>
    </location>
</feature>
<dbReference type="AlphaFoldDB" id="A0A4Y7SFA3"/>
<name>A0A4Y7SFA3_COPMI</name>
<dbReference type="InterPro" id="IPR036291">
    <property type="entry name" value="NAD(P)-bd_dom_sf"/>
</dbReference>
<proteinExistence type="predicted"/>
<dbReference type="SUPFAM" id="SSF51735">
    <property type="entry name" value="NAD(P)-binding Rossmann-fold domains"/>
    <property type="match status" value="1"/>
</dbReference>
<dbReference type="PANTHER" id="PTHR15020">
    <property type="entry name" value="FLAVIN REDUCTASE-RELATED"/>
    <property type="match status" value="1"/>
</dbReference>
<dbReference type="STRING" id="71717.A0A4Y7SFA3"/>
<evidence type="ECO:0000313" key="2">
    <source>
        <dbReference type="EMBL" id="TEB20171.1"/>
    </source>
</evidence>
<evidence type="ECO:0000259" key="1">
    <source>
        <dbReference type="Pfam" id="PF13460"/>
    </source>
</evidence>
<dbReference type="Pfam" id="PF13460">
    <property type="entry name" value="NAD_binding_10"/>
    <property type="match status" value="1"/>
</dbReference>
<dbReference type="PANTHER" id="PTHR15020:SF50">
    <property type="entry name" value="UPF0659 PROTEIN YMR090W"/>
    <property type="match status" value="1"/>
</dbReference>
<dbReference type="Proteomes" id="UP000298030">
    <property type="component" value="Unassembled WGS sequence"/>
</dbReference>
<gene>
    <name evidence="2" type="ORF">FA13DRAFT_1801267</name>
</gene>
<keyword evidence="3" id="KW-1185">Reference proteome</keyword>
<evidence type="ECO:0000313" key="3">
    <source>
        <dbReference type="Proteomes" id="UP000298030"/>
    </source>
</evidence>
<comment type="caution">
    <text evidence="2">The sequence shown here is derived from an EMBL/GenBank/DDBJ whole genome shotgun (WGS) entry which is preliminary data.</text>
</comment>
<dbReference type="Gene3D" id="3.40.50.720">
    <property type="entry name" value="NAD(P)-binding Rossmann-like Domain"/>
    <property type="match status" value="1"/>
</dbReference>
<protein>
    <submittedName>
        <fullName evidence="2">NAD(P)-binding protein</fullName>
    </submittedName>
</protein>
<sequence length="248" mass="27512">MSKSIVIIGGHGRVALRLARLLSPAHRITSVIRSESEDQAKDIVDAGATPVILSLEEASSEDYTKLFTEKSADFVVFAAGSGFRAPEERVKKVEYEGCIKIFDAIERVEESKRPRLAVVSALDIRSPDKIPEHYNDEDKKQSERVRQLMPNYIHWRYEADKNLVARTAFKWTILRPGGLTDQPGVEKLSLGKAHLSVLTSRDDLAQLLATVLDRPDAAGFAIDTVGGEIPIPESLDAYIERGETDWIG</sequence>
<dbReference type="EMBL" id="QPFP01000152">
    <property type="protein sequence ID" value="TEB20171.1"/>
    <property type="molecule type" value="Genomic_DNA"/>
</dbReference>